<dbReference type="Pfam" id="PF13238">
    <property type="entry name" value="AAA_18"/>
    <property type="match status" value="1"/>
</dbReference>
<dbReference type="EMBL" id="CAFAAF010000096">
    <property type="protein sequence ID" value="CAB4791942.1"/>
    <property type="molecule type" value="Genomic_DNA"/>
</dbReference>
<gene>
    <name evidence="1" type="ORF">UFOPK2978_00651</name>
</gene>
<evidence type="ECO:0000313" key="1">
    <source>
        <dbReference type="EMBL" id="CAB4791942.1"/>
    </source>
</evidence>
<reference evidence="1" key="1">
    <citation type="submission" date="2020-05" db="EMBL/GenBank/DDBJ databases">
        <authorList>
            <person name="Chiriac C."/>
            <person name="Salcher M."/>
            <person name="Ghai R."/>
            <person name="Kavagutti S V."/>
        </authorList>
    </citation>
    <scope>NUCLEOTIDE SEQUENCE</scope>
</reference>
<accession>A0A6J6X577</accession>
<dbReference type="InterPro" id="IPR027417">
    <property type="entry name" value="P-loop_NTPase"/>
</dbReference>
<dbReference type="AlphaFoldDB" id="A0A6J6X577"/>
<dbReference type="SUPFAM" id="SSF52540">
    <property type="entry name" value="P-loop containing nucleoside triphosphate hydrolases"/>
    <property type="match status" value="1"/>
</dbReference>
<proteinExistence type="predicted"/>
<name>A0A6J6X577_9ZZZZ</name>
<sequence length="178" mass="19683">MDLIDALSDLCKDISQPIIAIDGPAGAGKTTLARDIKLALARRYSITEIHMDDLYDGWDNALTGQLTDVLTHLVDAHKKSKAISLSTYDWHKAEFSPVTEIEKSELLILEGVGSGQMAIRDSLAALIWIDIEDSEGLARVLERDGKGIESQMKKWLSTQEQHFRDEGTQNAADFVLTT</sequence>
<organism evidence="1">
    <name type="scientific">freshwater metagenome</name>
    <dbReference type="NCBI Taxonomy" id="449393"/>
    <lineage>
        <taxon>unclassified sequences</taxon>
        <taxon>metagenomes</taxon>
        <taxon>ecological metagenomes</taxon>
    </lineage>
</organism>
<protein>
    <submittedName>
        <fullName evidence="1">Unannotated protein</fullName>
    </submittedName>
</protein>
<dbReference type="Gene3D" id="3.40.50.300">
    <property type="entry name" value="P-loop containing nucleotide triphosphate hydrolases"/>
    <property type="match status" value="1"/>
</dbReference>